<evidence type="ECO:0000256" key="15">
    <source>
        <dbReference type="ARBA" id="ARBA00073691"/>
    </source>
</evidence>
<comment type="catalytic activity">
    <reaction evidence="12">
        <text>Cleavage of a -Pro-|-Xaa bond to release a C-terminal amino acid.</text>
        <dbReference type="EC" id="3.4.16.2"/>
    </reaction>
</comment>
<dbReference type="GeneID" id="136806491"/>
<sequence length="482" mass="54244">MKLILVGLLFISVVTAIRRAPLFPKFKGSKVENDYQYKEMWYAQTLDHFNFLTTDRQFSQRYLVSDTYYKPGGPVFFYTGNEGDIAWFCNNTGFMWDIAPEFNALLVFAEHRYYGKSLPFGKDSYKDAVHLGYLSSEQALADFATLITHIRKTMPSVANSPFISFGGSYGGMLAAWFRMKYPASVAGAISASAPILAFPEMNDCELFYKIATDDFKLAGGDVCAAQIRKSWNTIVSLGQTAIGRSQLQSMFQLCKPLKDINDVYMLNIWLSEAWVNLAMVDYPYPASFLEPLPSWPIKEVCKHLQEDATGVTLIKNIVGAANVYANFTGQTKCLDINQQATGNLGDQGWDFQACTEMAMPLCQDGIRDMWLPAEWNFDAFAKGCETQWGVTTRKYWTQSVYGGFNISASSNIVFSNGKLDPWSGYGVLKSPSPSIVTVFIEDGAHHLDLRSANDLDPQSVIDARNIHKQNIEKWIHEYQKQH</sequence>
<evidence type="ECO:0000256" key="10">
    <source>
        <dbReference type="ARBA" id="ARBA00023180"/>
    </source>
</evidence>
<feature type="chain" id="PRO_5029750364" description="Lysosomal Pro-X carboxypeptidase" evidence="18">
    <location>
        <begin position="17"/>
        <end position="482"/>
    </location>
</feature>
<evidence type="ECO:0000256" key="2">
    <source>
        <dbReference type="ARBA" id="ARBA00011079"/>
    </source>
</evidence>
<evidence type="ECO:0000256" key="18">
    <source>
        <dbReference type="SAM" id="SignalP"/>
    </source>
</evidence>
<dbReference type="RefSeq" id="XP_066919174.1">
    <property type="nucleotide sequence ID" value="XM_067063073.1"/>
</dbReference>
<keyword evidence="11" id="KW-0458">Lysosome</keyword>
<accession>A0A7M5WZ92</accession>
<protein>
    <recommendedName>
        <fullName evidence="15">Lysosomal Pro-X carboxypeptidase</fullName>
        <ecNumber evidence="14">3.4.16.2</ecNumber>
    </recommendedName>
    <alternativeName>
        <fullName evidence="17">Proline carboxypeptidase</fullName>
    </alternativeName>
    <alternativeName>
        <fullName evidence="16">Prolylcarboxypeptidase</fullName>
    </alternativeName>
</protein>
<evidence type="ECO:0000256" key="6">
    <source>
        <dbReference type="ARBA" id="ARBA00022729"/>
    </source>
</evidence>
<comment type="subunit">
    <text evidence="3">Homodimer.</text>
</comment>
<evidence type="ECO:0000256" key="13">
    <source>
        <dbReference type="ARBA" id="ARBA00059701"/>
    </source>
</evidence>
<evidence type="ECO:0000256" key="1">
    <source>
        <dbReference type="ARBA" id="ARBA00004371"/>
    </source>
</evidence>
<dbReference type="InterPro" id="IPR042269">
    <property type="entry name" value="Ser_carbopepase_S28_SKS"/>
</dbReference>
<comment type="function">
    <text evidence="13">Cleaves C-terminal amino acids linked to proline in peptides such as angiotensin II, III and des-Arg9-bradykinin. This cleavage occurs at acidic pH, but enzymatic activity is retained with some substrates at neutral pH.</text>
</comment>
<keyword evidence="10" id="KW-0325">Glycoprotein</keyword>
<evidence type="ECO:0000256" key="5">
    <source>
        <dbReference type="ARBA" id="ARBA00022670"/>
    </source>
</evidence>
<evidence type="ECO:0000256" key="9">
    <source>
        <dbReference type="ARBA" id="ARBA00023157"/>
    </source>
</evidence>
<feature type="signal peptide" evidence="18">
    <location>
        <begin position="1"/>
        <end position="16"/>
    </location>
</feature>
<keyword evidence="6 18" id="KW-0732">Signal</keyword>
<organism evidence="19 20">
    <name type="scientific">Clytia hemisphaerica</name>
    <dbReference type="NCBI Taxonomy" id="252671"/>
    <lineage>
        <taxon>Eukaryota</taxon>
        <taxon>Metazoa</taxon>
        <taxon>Cnidaria</taxon>
        <taxon>Hydrozoa</taxon>
        <taxon>Hydroidolina</taxon>
        <taxon>Leptothecata</taxon>
        <taxon>Obeliida</taxon>
        <taxon>Clytiidae</taxon>
        <taxon>Clytia</taxon>
    </lineage>
</organism>
<dbReference type="GO" id="GO:0004185">
    <property type="term" value="F:serine-type carboxypeptidase activity"/>
    <property type="evidence" value="ECO:0007669"/>
    <property type="project" value="UniProtKB-EC"/>
</dbReference>
<dbReference type="GO" id="GO:0008239">
    <property type="term" value="F:dipeptidyl-peptidase activity"/>
    <property type="evidence" value="ECO:0007669"/>
    <property type="project" value="TreeGrafter"/>
</dbReference>
<evidence type="ECO:0000256" key="11">
    <source>
        <dbReference type="ARBA" id="ARBA00023228"/>
    </source>
</evidence>
<name>A0A7M5WZ92_9CNID</name>
<dbReference type="Gene3D" id="1.20.120.980">
    <property type="entry name" value="Serine carboxypeptidase S28, SKS domain"/>
    <property type="match status" value="1"/>
</dbReference>
<dbReference type="AlphaFoldDB" id="A0A7M5WZ92"/>
<evidence type="ECO:0000313" key="19">
    <source>
        <dbReference type="EnsemblMetazoa" id="CLYHEMP015243.1"/>
    </source>
</evidence>
<keyword evidence="4" id="KW-0121">Carboxypeptidase</keyword>
<dbReference type="PANTHER" id="PTHR11010">
    <property type="entry name" value="PROTEASE S28 PRO-X CARBOXYPEPTIDASE-RELATED"/>
    <property type="match status" value="1"/>
</dbReference>
<keyword evidence="5" id="KW-0645">Protease</keyword>
<dbReference type="FunFam" id="1.20.120.980:FF:000002">
    <property type="entry name" value="lysosomal Pro-X carboxypeptidase"/>
    <property type="match status" value="1"/>
</dbReference>
<evidence type="ECO:0000313" key="20">
    <source>
        <dbReference type="Proteomes" id="UP000594262"/>
    </source>
</evidence>
<dbReference type="OrthoDB" id="2130629at2759"/>
<comment type="similarity">
    <text evidence="2">Belongs to the peptidase S28 family.</text>
</comment>
<keyword evidence="7" id="KW-0378">Hydrolase</keyword>
<dbReference type="InterPro" id="IPR029058">
    <property type="entry name" value="AB_hydrolase_fold"/>
</dbReference>
<evidence type="ECO:0000256" key="3">
    <source>
        <dbReference type="ARBA" id="ARBA00011738"/>
    </source>
</evidence>
<comment type="subcellular location">
    <subcellularLocation>
        <location evidence="1">Lysosome</location>
    </subcellularLocation>
</comment>
<evidence type="ECO:0000256" key="16">
    <source>
        <dbReference type="ARBA" id="ARBA00076475"/>
    </source>
</evidence>
<dbReference type="Pfam" id="PF05577">
    <property type="entry name" value="Peptidase_S28"/>
    <property type="match status" value="1"/>
</dbReference>
<keyword evidence="9" id="KW-1015">Disulfide bond</keyword>
<evidence type="ECO:0000256" key="12">
    <source>
        <dbReference type="ARBA" id="ARBA00052013"/>
    </source>
</evidence>
<dbReference type="Proteomes" id="UP000594262">
    <property type="component" value="Unplaced"/>
</dbReference>
<dbReference type="SUPFAM" id="SSF53474">
    <property type="entry name" value="alpha/beta-Hydrolases"/>
    <property type="match status" value="1"/>
</dbReference>
<reference evidence="19" key="1">
    <citation type="submission" date="2021-01" db="UniProtKB">
        <authorList>
            <consortium name="EnsemblMetazoa"/>
        </authorList>
    </citation>
    <scope>IDENTIFICATION</scope>
</reference>
<keyword evidence="20" id="KW-1185">Reference proteome</keyword>
<keyword evidence="8" id="KW-0865">Zymogen</keyword>
<dbReference type="PANTHER" id="PTHR11010:SF38">
    <property type="entry name" value="LYSOSOMAL PRO-X CARBOXYPEPTIDASE"/>
    <property type="match status" value="1"/>
</dbReference>
<dbReference type="EnsemblMetazoa" id="CLYHEMT015243.1">
    <property type="protein sequence ID" value="CLYHEMP015243.1"/>
    <property type="gene ID" value="CLYHEMG015243"/>
</dbReference>
<dbReference type="InterPro" id="IPR008758">
    <property type="entry name" value="Peptidase_S28"/>
</dbReference>
<proteinExistence type="inferred from homology"/>
<evidence type="ECO:0000256" key="4">
    <source>
        <dbReference type="ARBA" id="ARBA00022645"/>
    </source>
</evidence>
<dbReference type="GO" id="GO:0006508">
    <property type="term" value="P:proteolysis"/>
    <property type="evidence" value="ECO:0007669"/>
    <property type="project" value="UniProtKB-KW"/>
</dbReference>
<dbReference type="Gene3D" id="3.40.50.1820">
    <property type="entry name" value="alpha/beta hydrolase"/>
    <property type="match status" value="1"/>
</dbReference>
<dbReference type="EC" id="3.4.16.2" evidence="14"/>
<evidence type="ECO:0000256" key="17">
    <source>
        <dbReference type="ARBA" id="ARBA00076608"/>
    </source>
</evidence>
<evidence type="ECO:0000256" key="14">
    <source>
        <dbReference type="ARBA" id="ARBA00066456"/>
    </source>
</evidence>
<evidence type="ECO:0000256" key="7">
    <source>
        <dbReference type="ARBA" id="ARBA00022801"/>
    </source>
</evidence>
<evidence type="ECO:0000256" key="8">
    <source>
        <dbReference type="ARBA" id="ARBA00023145"/>
    </source>
</evidence>
<dbReference type="GO" id="GO:0005764">
    <property type="term" value="C:lysosome"/>
    <property type="evidence" value="ECO:0007669"/>
    <property type="project" value="UniProtKB-SubCell"/>
</dbReference>